<dbReference type="EMBL" id="LAZR01018350">
    <property type="protein sequence ID" value="KKL96746.1"/>
    <property type="molecule type" value="Genomic_DNA"/>
</dbReference>
<protein>
    <submittedName>
        <fullName evidence="1">Uncharacterized protein</fullName>
    </submittedName>
</protein>
<proteinExistence type="predicted"/>
<comment type="caution">
    <text evidence="1">The sequence shown here is derived from an EMBL/GenBank/DDBJ whole genome shotgun (WGS) entry which is preliminary data.</text>
</comment>
<feature type="non-terminal residue" evidence="1">
    <location>
        <position position="1"/>
    </location>
</feature>
<sequence length="69" mass="8283">NNMLKCYHCDSKFKYENLKYVLRIPEQMKYAPVCDNCKDKNPNIMPANLIRTYKFGRDKLKKENLLQLP</sequence>
<accession>A0A0F9H1D5</accession>
<evidence type="ECO:0000313" key="1">
    <source>
        <dbReference type="EMBL" id="KKL96746.1"/>
    </source>
</evidence>
<organism evidence="1">
    <name type="scientific">marine sediment metagenome</name>
    <dbReference type="NCBI Taxonomy" id="412755"/>
    <lineage>
        <taxon>unclassified sequences</taxon>
        <taxon>metagenomes</taxon>
        <taxon>ecological metagenomes</taxon>
    </lineage>
</organism>
<gene>
    <name evidence="1" type="ORF">LCGC14_1841470</name>
</gene>
<name>A0A0F9H1D5_9ZZZZ</name>
<dbReference type="AlphaFoldDB" id="A0A0F9H1D5"/>
<reference evidence="1" key="1">
    <citation type="journal article" date="2015" name="Nature">
        <title>Complex archaea that bridge the gap between prokaryotes and eukaryotes.</title>
        <authorList>
            <person name="Spang A."/>
            <person name="Saw J.H."/>
            <person name="Jorgensen S.L."/>
            <person name="Zaremba-Niedzwiedzka K."/>
            <person name="Martijn J."/>
            <person name="Lind A.E."/>
            <person name="van Eijk R."/>
            <person name="Schleper C."/>
            <person name="Guy L."/>
            <person name="Ettema T.J."/>
        </authorList>
    </citation>
    <scope>NUCLEOTIDE SEQUENCE</scope>
</reference>